<evidence type="ECO:0000259" key="9">
    <source>
        <dbReference type="Pfam" id="PF00999"/>
    </source>
</evidence>
<comment type="caution">
    <text evidence="10">The sequence shown here is derived from an EMBL/GenBank/DDBJ whole genome shotgun (WGS) entry which is preliminary data.</text>
</comment>
<evidence type="ECO:0000256" key="2">
    <source>
        <dbReference type="ARBA" id="ARBA00022448"/>
    </source>
</evidence>
<keyword evidence="5 8" id="KW-1133">Transmembrane helix</keyword>
<feature type="transmembrane region" description="Helical" evidence="8">
    <location>
        <begin position="66"/>
        <end position="85"/>
    </location>
</feature>
<comment type="subcellular location">
    <subcellularLocation>
        <location evidence="1">Cell membrane</location>
        <topology evidence="1">Multi-pass membrane protein</topology>
    </subcellularLocation>
</comment>
<dbReference type="InterPro" id="IPR006153">
    <property type="entry name" value="Cation/H_exchanger_TM"/>
</dbReference>
<keyword evidence="4 8" id="KW-0812">Transmembrane</keyword>
<dbReference type="GO" id="GO:1902600">
    <property type="term" value="P:proton transmembrane transport"/>
    <property type="evidence" value="ECO:0007669"/>
    <property type="project" value="InterPro"/>
</dbReference>
<protein>
    <submittedName>
        <fullName evidence="10">NhaP-type Na+/H+ or K+/H+ antiporter</fullName>
    </submittedName>
</protein>
<evidence type="ECO:0000256" key="7">
    <source>
        <dbReference type="ARBA" id="ARBA00023136"/>
    </source>
</evidence>
<feature type="transmembrane region" description="Helical" evidence="8">
    <location>
        <begin position="34"/>
        <end position="54"/>
    </location>
</feature>
<feature type="domain" description="Cation/H+ exchanger transmembrane" evidence="9">
    <location>
        <begin position="22"/>
        <end position="412"/>
    </location>
</feature>
<name>A0A846RVF0_9MICC</name>
<evidence type="ECO:0000313" key="10">
    <source>
        <dbReference type="EMBL" id="NJC23585.1"/>
    </source>
</evidence>
<evidence type="ECO:0000313" key="11">
    <source>
        <dbReference type="Proteomes" id="UP000547458"/>
    </source>
</evidence>
<organism evidence="10 11">
    <name type="scientific">Arthrobacter pigmenti</name>
    <dbReference type="NCBI Taxonomy" id="271432"/>
    <lineage>
        <taxon>Bacteria</taxon>
        <taxon>Bacillati</taxon>
        <taxon>Actinomycetota</taxon>
        <taxon>Actinomycetes</taxon>
        <taxon>Micrococcales</taxon>
        <taxon>Micrococcaceae</taxon>
        <taxon>Arthrobacter</taxon>
    </lineage>
</organism>
<feature type="transmembrane region" description="Helical" evidence="8">
    <location>
        <begin position="207"/>
        <end position="230"/>
    </location>
</feature>
<dbReference type="Pfam" id="PF00999">
    <property type="entry name" value="Na_H_Exchanger"/>
    <property type="match status" value="1"/>
</dbReference>
<dbReference type="EMBL" id="JAATJL010000001">
    <property type="protein sequence ID" value="NJC23585.1"/>
    <property type="molecule type" value="Genomic_DNA"/>
</dbReference>
<dbReference type="GO" id="GO:0005886">
    <property type="term" value="C:plasma membrane"/>
    <property type="evidence" value="ECO:0007669"/>
    <property type="project" value="UniProtKB-SubCell"/>
</dbReference>
<proteinExistence type="predicted"/>
<dbReference type="AlphaFoldDB" id="A0A846RVF0"/>
<keyword evidence="11" id="KW-1185">Reference proteome</keyword>
<feature type="transmembrane region" description="Helical" evidence="8">
    <location>
        <begin position="357"/>
        <end position="376"/>
    </location>
</feature>
<evidence type="ECO:0000256" key="4">
    <source>
        <dbReference type="ARBA" id="ARBA00022692"/>
    </source>
</evidence>
<evidence type="ECO:0000256" key="8">
    <source>
        <dbReference type="SAM" id="Phobius"/>
    </source>
</evidence>
<feature type="transmembrane region" description="Helical" evidence="8">
    <location>
        <begin position="388"/>
        <end position="410"/>
    </location>
</feature>
<feature type="transmembrane region" description="Helical" evidence="8">
    <location>
        <begin position="300"/>
        <end position="318"/>
    </location>
</feature>
<gene>
    <name evidence="10" type="ORF">BJ994_002661</name>
</gene>
<dbReference type="PANTHER" id="PTHR32507:SF8">
    <property type="entry name" value="CNH1P"/>
    <property type="match status" value="1"/>
</dbReference>
<accession>A0A846RVF0</accession>
<dbReference type="GO" id="GO:0015297">
    <property type="term" value="F:antiporter activity"/>
    <property type="evidence" value="ECO:0007669"/>
    <property type="project" value="UniProtKB-KW"/>
</dbReference>
<feature type="transmembrane region" description="Helical" evidence="8">
    <location>
        <begin position="177"/>
        <end position="195"/>
    </location>
</feature>
<evidence type="ECO:0000256" key="5">
    <source>
        <dbReference type="ARBA" id="ARBA00022989"/>
    </source>
</evidence>
<evidence type="ECO:0000256" key="6">
    <source>
        <dbReference type="ARBA" id="ARBA00023065"/>
    </source>
</evidence>
<reference evidence="10 11" key="1">
    <citation type="submission" date="2020-03" db="EMBL/GenBank/DDBJ databases">
        <title>Sequencing the genomes of 1000 actinobacteria strains.</title>
        <authorList>
            <person name="Klenk H.-P."/>
        </authorList>
    </citation>
    <scope>NUCLEOTIDE SEQUENCE [LARGE SCALE GENOMIC DNA]</scope>
    <source>
        <strain evidence="10 11">DSM 16403</strain>
    </source>
</reference>
<feature type="transmembrane region" description="Helical" evidence="8">
    <location>
        <begin position="9"/>
        <end position="28"/>
    </location>
</feature>
<evidence type="ECO:0000256" key="3">
    <source>
        <dbReference type="ARBA" id="ARBA00022449"/>
    </source>
</evidence>
<keyword evidence="2" id="KW-0813">Transport</keyword>
<keyword evidence="3" id="KW-0050">Antiport</keyword>
<dbReference type="Proteomes" id="UP000547458">
    <property type="component" value="Unassembled WGS sequence"/>
</dbReference>
<keyword evidence="6" id="KW-0406">Ion transport</keyword>
<feature type="transmembrane region" description="Helical" evidence="8">
    <location>
        <begin position="97"/>
        <end position="120"/>
    </location>
</feature>
<feature type="transmembrane region" description="Helical" evidence="8">
    <location>
        <begin position="324"/>
        <end position="345"/>
    </location>
</feature>
<dbReference type="PANTHER" id="PTHR32507">
    <property type="entry name" value="NA(+)/H(+) ANTIPORTER 1"/>
    <property type="match status" value="1"/>
</dbReference>
<evidence type="ECO:0000256" key="1">
    <source>
        <dbReference type="ARBA" id="ARBA00004651"/>
    </source>
</evidence>
<keyword evidence="7 8" id="KW-0472">Membrane</keyword>
<sequence length="436" mass="47151">MLKLFEGPSIIYTILGIVVFAAALLPRLLRRAPISMPMVFLGGGVLAFALIDYLPTPDPVKYEVVTTHLTEVCVIISLMGAGLALDRPLGWRGWSTTWRLLAIVMPVCILVLAWMGYVFLGLGLASALLVAAALAPTDPVLASEVQVGEPADGEEGFDREDEVRFGLTSEAGLNDGLAFPFVYLAISISLVGVAPSEWFPQWFLIDVLWRIGFGVLLGYGTGKLLGRLFFSARSRSFRLSNHSEGFVALAATFLAYGVTETFEGYGFVAVFVCAITIRAAERDHGYHRVLHSYVEQLERLLSVVILVLLGGAIARGLLETIGWTDVVLALVFLLLVRPLAGYLGLLGGHTGTRDKVALAFFGVRGIGSLYYIGYGLSNGEFTAEANEVWAFVGLVVALSVVLHGVSATPVMRALDRVRRREAARHGDEREAPHTAV</sequence>